<organism evidence="3 4">
    <name type="scientific">Azorhizobium oxalatiphilum</name>
    <dbReference type="NCBI Taxonomy" id="980631"/>
    <lineage>
        <taxon>Bacteria</taxon>
        <taxon>Pseudomonadati</taxon>
        <taxon>Pseudomonadota</taxon>
        <taxon>Alphaproteobacteria</taxon>
        <taxon>Hyphomicrobiales</taxon>
        <taxon>Xanthobacteraceae</taxon>
        <taxon>Azorhizobium</taxon>
    </lineage>
</organism>
<evidence type="ECO:0008006" key="5">
    <source>
        <dbReference type="Google" id="ProtNLM"/>
    </source>
</evidence>
<accession>A0A917C7K5</accession>
<evidence type="ECO:0000313" key="4">
    <source>
        <dbReference type="Proteomes" id="UP000606044"/>
    </source>
</evidence>
<keyword evidence="2" id="KW-0732">Signal</keyword>
<sequence length="162" mass="16301">MRTNHRIMGALAKAPMLALAAALVLAGSAVQAAPAAKPATTAEAETVVVIAVGAVKEPKEASGDCTVSGQVRQVEKGRALGIGQNVSLTVPCRKDFKPGTKPRPGQLDAAALTAAPYGRVLLDATGTELRAPYEPLADAPHPQPLEAAPASADPAGEAPAAE</sequence>
<dbReference type="AlphaFoldDB" id="A0A917C7K5"/>
<feature type="compositionally biased region" description="Low complexity" evidence="1">
    <location>
        <begin position="146"/>
        <end position="162"/>
    </location>
</feature>
<reference evidence="3" key="1">
    <citation type="journal article" date="2014" name="Int. J. Syst. Evol. Microbiol.">
        <title>Complete genome sequence of Corynebacterium casei LMG S-19264T (=DSM 44701T), isolated from a smear-ripened cheese.</title>
        <authorList>
            <consortium name="US DOE Joint Genome Institute (JGI-PGF)"/>
            <person name="Walter F."/>
            <person name="Albersmeier A."/>
            <person name="Kalinowski J."/>
            <person name="Ruckert C."/>
        </authorList>
    </citation>
    <scope>NUCLEOTIDE SEQUENCE</scope>
    <source>
        <strain evidence="3">CCM 7897</strain>
    </source>
</reference>
<proteinExistence type="predicted"/>
<protein>
    <recommendedName>
        <fullName evidence="5">Lipoprotein</fullName>
    </recommendedName>
</protein>
<feature type="signal peptide" evidence="2">
    <location>
        <begin position="1"/>
        <end position="32"/>
    </location>
</feature>
<feature type="region of interest" description="Disordered" evidence="1">
    <location>
        <begin position="131"/>
        <end position="162"/>
    </location>
</feature>
<keyword evidence="4" id="KW-1185">Reference proteome</keyword>
<dbReference type="EMBL" id="BMCT01000006">
    <property type="protein sequence ID" value="GGF74804.1"/>
    <property type="molecule type" value="Genomic_DNA"/>
</dbReference>
<comment type="caution">
    <text evidence="3">The sequence shown here is derived from an EMBL/GenBank/DDBJ whole genome shotgun (WGS) entry which is preliminary data.</text>
</comment>
<dbReference type="Proteomes" id="UP000606044">
    <property type="component" value="Unassembled WGS sequence"/>
</dbReference>
<evidence type="ECO:0000256" key="1">
    <source>
        <dbReference type="SAM" id="MobiDB-lite"/>
    </source>
</evidence>
<evidence type="ECO:0000313" key="3">
    <source>
        <dbReference type="EMBL" id="GGF74804.1"/>
    </source>
</evidence>
<evidence type="ECO:0000256" key="2">
    <source>
        <dbReference type="SAM" id="SignalP"/>
    </source>
</evidence>
<gene>
    <name evidence="3" type="ORF">GCM10007301_38340</name>
</gene>
<name>A0A917C7K5_9HYPH</name>
<reference evidence="3" key="2">
    <citation type="submission" date="2020-09" db="EMBL/GenBank/DDBJ databases">
        <authorList>
            <person name="Sun Q."/>
            <person name="Sedlacek I."/>
        </authorList>
    </citation>
    <scope>NUCLEOTIDE SEQUENCE</scope>
    <source>
        <strain evidence="3">CCM 7897</strain>
    </source>
</reference>
<dbReference type="RefSeq" id="WP_188581571.1">
    <property type="nucleotide sequence ID" value="NZ_BMCT01000006.1"/>
</dbReference>
<feature type="chain" id="PRO_5036996609" description="Lipoprotein" evidence="2">
    <location>
        <begin position="33"/>
        <end position="162"/>
    </location>
</feature>